<reference evidence="2 3" key="2">
    <citation type="submission" date="2020-03" db="EMBL/GenBank/DDBJ databases">
        <authorList>
            <person name="Ichikawa N."/>
            <person name="Kimura A."/>
            <person name="Kitahashi Y."/>
            <person name="Uohara A."/>
        </authorList>
    </citation>
    <scope>NUCLEOTIDE SEQUENCE [LARGE SCALE GENOMIC DNA]</scope>
    <source>
        <strain evidence="2 3">NBRC 105367</strain>
    </source>
</reference>
<keyword evidence="3" id="KW-1185">Reference proteome</keyword>
<dbReference type="Pfam" id="PF12680">
    <property type="entry name" value="SnoaL_2"/>
    <property type="match status" value="2"/>
</dbReference>
<feature type="domain" description="SnoaL-like" evidence="1">
    <location>
        <begin position="151"/>
        <end position="247"/>
    </location>
</feature>
<dbReference type="InterPro" id="IPR037401">
    <property type="entry name" value="SnoaL-like"/>
</dbReference>
<dbReference type="AlphaFoldDB" id="A0A6F8Y9E9"/>
<evidence type="ECO:0000313" key="2">
    <source>
        <dbReference type="EMBL" id="BCB82725.1"/>
    </source>
</evidence>
<sequence>MIDELWRKKLLLRHSRLLNQGARDELLRLYAPDAVVEDPVGGPVRRGRAELSAYFDELIAARVHEEAGEPTAAQDGCRALMPVTAAVDRLPGGLPSAGGGPLSRRSVMMVETEGGLITATRAFWGPSDVTFAGGRTATAPGDEAHKRLALHYHERMNAGDVDGVMALFGDDIRFEDPVGVAPIVGTEAVRQHIVWSIAFGVHEAPGRPVMAMDGQHVVLPVVVTLGKPARLTFRIIGVTRIGDDGLIHLAQGFWGMSDTRLGDGSKPTGAADYVGVMEFLNQMSQERFGESGPRLQTGAPA</sequence>
<accession>A0A6F8Y9E9</accession>
<dbReference type="KEGG" id="psuu:Psuf_000380"/>
<dbReference type="Proteomes" id="UP000503011">
    <property type="component" value="Chromosome"/>
</dbReference>
<protein>
    <recommendedName>
        <fullName evidence="1">SnoaL-like domain-containing protein</fullName>
    </recommendedName>
</protein>
<gene>
    <name evidence="2" type="ORF">Psuf_000380</name>
</gene>
<organism evidence="2 3">
    <name type="scientific">Phytohabitans suffuscus</name>
    <dbReference type="NCBI Taxonomy" id="624315"/>
    <lineage>
        <taxon>Bacteria</taxon>
        <taxon>Bacillati</taxon>
        <taxon>Actinomycetota</taxon>
        <taxon>Actinomycetes</taxon>
        <taxon>Micromonosporales</taxon>
        <taxon>Micromonosporaceae</taxon>
    </lineage>
</organism>
<dbReference type="SUPFAM" id="SSF54427">
    <property type="entry name" value="NTF2-like"/>
    <property type="match status" value="2"/>
</dbReference>
<evidence type="ECO:0000259" key="1">
    <source>
        <dbReference type="Pfam" id="PF12680"/>
    </source>
</evidence>
<dbReference type="EMBL" id="AP022871">
    <property type="protein sequence ID" value="BCB82725.1"/>
    <property type="molecule type" value="Genomic_DNA"/>
</dbReference>
<proteinExistence type="predicted"/>
<name>A0A6F8Y9E9_9ACTN</name>
<dbReference type="Gene3D" id="3.10.450.50">
    <property type="match status" value="2"/>
</dbReference>
<dbReference type="InterPro" id="IPR032710">
    <property type="entry name" value="NTF2-like_dom_sf"/>
</dbReference>
<reference evidence="2 3" key="1">
    <citation type="submission" date="2020-03" db="EMBL/GenBank/DDBJ databases">
        <title>Whole genome shotgun sequence of Phytohabitans suffuscus NBRC 105367.</title>
        <authorList>
            <person name="Komaki H."/>
            <person name="Tamura T."/>
        </authorList>
    </citation>
    <scope>NUCLEOTIDE SEQUENCE [LARGE SCALE GENOMIC DNA]</scope>
    <source>
        <strain evidence="2 3">NBRC 105367</strain>
    </source>
</reference>
<dbReference type="RefSeq" id="WP_173152422.1">
    <property type="nucleotide sequence ID" value="NZ_AP022871.1"/>
</dbReference>
<feature type="domain" description="SnoaL-like" evidence="1">
    <location>
        <begin position="13"/>
        <end position="118"/>
    </location>
</feature>
<evidence type="ECO:0000313" key="3">
    <source>
        <dbReference type="Proteomes" id="UP000503011"/>
    </source>
</evidence>